<accession>A0A804UCB5</accession>
<reference evidence="2" key="3">
    <citation type="submission" date="2021-05" db="UniProtKB">
        <authorList>
            <consortium name="EnsemblPlants"/>
        </authorList>
    </citation>
    <scope>IDENTIFICATION</scope>
    <source>
        <strain evidence="2">cv. B73</strain>
    </source>
</reference>
<reference evidence="3" key="1">
    <citation type="journal article" date="2009" name="Science">
        <title>The B73 maize genome: complexity, diversity, and dynamics.</title>
        <authorList>
            <person name="Schnable P.S."/>
            <person name="Ware D."/>
            <person name="Fulton R.S."/>
            <person name="Stein J.C."/>
            <person name="Wei F."/>
            <person name="Pasternak S."/>
            <person name="Liang C."/>
            <person name="Zhang J."/>
            <person name="Fulton L."/>
            <person name="Graves T.A."/>
            <person name="Minx P."/>
            <person name="Reily A.D."/>
            <person name="Courtney L."/>
            <person name="Kruchowski S.S."/>
            <person name="Tomlinson C."/>
            <person name="Strong C."/>
            <person name="Delehaunty K."/>
            <person name="Fronick C."/>
            <person name="Courtney B."/>
            <person name="Rock S.M."/>
            <person name="Belter E."/>
            <person name="Du F."/>
            <person name="Kim K."/>
            <person name="Abbott R.M."/>
            <person name="Cotton M."/>
            <person name="Levy A."/>
            <person name="Marchetto P."/>
            <person name="Ochoa K."/>
            <person name="Jackson S.M."/>
            <person name="Gillam B."/>
            <person name="Chen W."/>
            <person name="Yan L."/>
            <person name="Higginbotham J."/>
            <person name="Cardenas M."/>
            <person name="Waligorski J."/>
            <person name="Applebaum E."/>
            <person name="Phelps L."/>
            <person name="Falcone J."/>
            <person name="Kanchi K."/>
            <person name="Thane T."/>
            <person name="Scimone A."/>
            <person name="Thane N."/>
            <person name="Henke J."/>
            <person name="Wang T."/>
            <person name="Ruppert J."/>
            <person name="Shah N."/>
            <person name="Rotter K."/>
            <person name="Hodges J."/>
            <person name="Ingenthron E."/>
            <person name="Cordes M."/>
            <person name="Kohlberg S."/>
            <person name="Sgro J."/>
            <person name="Delgado B."/>
            <person name="Mead K."/>
            <person name="Chinwalla A."/>
            <person name="Leonard S."/>
            <person name="Crouse K."/>
            <person name="Collura K."/>
            <person name="Kudrna D."/>
            <person name="Currie J."/>
            <person name="He R."/>
            <person name="Angelova A."/>
            <person name="Rajasekar S."/>
            <person name="Mueller T."/>
            <person name="Lomeli R."/>
            <person name="Scara G."/>
            <person name="Ko A."/>
            <person name="Delaney K."/>
            <person name="Wissotski M."/>
            <person name="Lopez G."/>
            <person name="Campos D."/>
            <person name="Braidotti M."/>
            <person name="Ashley E."/>
            <person name="Golser W."/>
            <person name="Kim H."/>
            <person name="Lee S."/>
            <person name="Lin J."/>
            <person name="Dujmic Z."/>
            <person name="Kim W."/>
            <person name="Talag J."/>
            <person name="Zuccolo A."/>
            <person name="Fan C."/>
            <person name="Sebastian A."/>
            <person name="Kramer M."/>
            <person name="Spiegel L."/>
            <person name="Nascimento L."/>
            <person name="Zutavern T."/>
            <person name="Miller B."/>
            <person name="Ambroise C."/>
            <person name="Muller S."/>
            <person name="Spooner W."/>
            <person name="Narechania A."/>
            <person name="Ren L."/>
            <person name="Wei S."/>
            <person name="Kumari S."/>
            <person name="Faga B."/>
            <person name="Levy M.J."/>
            <person name="McMahan L."/>
            <person name="Van Buren P."/>
            <person name="Vaughn M.W."/>
            <person name="Ying K."/>
            <person name="Yeh C.-T."/>
            <person name="Emrich S.J."/>
            <person name="Jia Y."/>
            <person name="Kalyanaraman A."/>
            <person name="Hsia A.-P."/>
            <person name="Barbazuk W.B."/>
            <person name="Baucom R.S."/>
            <person name="Brutnell T.P."/>
            <person name="Carpita N.C."/>
            <person name="Chaparro C."/>
            <person name="Chia J.-M."/>
            <person name="Deragon J.-M."/>
            <person name="Estill J.C."/>
            <person name="Fu Y."/>
            <person name="Jeddeloh J.A."/>
            <person name="Han Y."/>
            <person name="Lee H."/>
            <person name="Li P."/>
            <person name="Lisch D.R."/>
            <person name="Liu S."/>
            <person name="Liu Z."/>
            <person name="Nagel D.H."/>
            <person name="McCann M.C."/>
            <person name="SanMiguel P."/>
            <person name="Myers A.M."/>
            <person name="Nettleton D."/>
            <person name="Nguyen J."/>
            <person name="Penning B.W."/>
            <person name="Ponnala L."/>
            <person name="Schneider K.L."/>
            <person name="Schwartz D.C."/>
            <person name="Sharma A."/>
            <person name="Soderlund C."/>
            <person name="Springer N.M."/>
            <person name="Sun Q."/>
            <person name="Wang H."/>
            <person name="Waterman M."/>
            <person name="Westerman R."/>
            <person name="Wolfgruber T.K."/>
            <person name="Yang L."/>
            <person name="Yu Y."/>
            <person name="Zhang L."/>
            <person name="Zhou S."/>
            <person name="Zhu Q."/>
            <person name="Bennetzen J.L."/>
            <person name="Dawe R.K."/>
            <person name="Jiang J."/>
            <person name="Jiang N."/>
            <person name="Presting G.G."/>
            <person name="Wessler S.R."/>
            <person name="Aluru S."/>
            <person name="Martienssen R.A."/>
            <person name="Clifton S.W."/>
            <person name="McCombie W.R."/>
            <person name="Wing R.A."/>
            <person name="Wilson R.K."/>
        </authorList>
    </citation>
    <scope>NUCLEOTIDE SEQUENCE [LARGE SCALE GENOMIC DNA]</scope>
    <source>
        <strain evidence="3">cv. B73</strain>
    </source>
</reference>
<dbReference type="InterPro" id="IPR036047">
    <property type="entry name" value="F-box-like_dom_sf"/>
</dbReference>
<dbReference type="OrthoDB" id="1155922at2759"/>
<reference evidence="2" key="2">
    <citation type="submission" date="2019-07" db="EMBL/GenBank/DDBJ databases">
        <authorList>
            <person name="Seetharam A."/>
            <person name="Woodhouse M."/>
            <person name="Cannon E."/>
        </authorList>
    </citation>
    <scope>NUCLEOTIDE SEQUENCE [LARGE SCALE GENOMIC DNA]</scope>
    <source>
        <strain evidence="2">cv. B73</strain>
    </source>
</reference>
<proteinExistence type="predicted"/>
<dbReference type="AlphaFoldDB" id="A0A804UCB5"/>
<organism evidence="2 3">
    <name type="scientific">Zea mays</name>
    <name type="common">Maize</name>
    <dbReference type="NCBI Taxonomy" id="4577"/>
    <lineage>
        <taxon>Eukaryota</taxon>
        <taxon>Viridiplantae</taxon>
        <taxon>Streptophyta</taxon>
        <taxon>Embryophyta</taxon>
        <taxon>Tracheophyta</taxon>
        <taxon>Spermatophyta</taxon>
        <taxon>Magnoliopsida</taxon>
        <taxon>Liliopsida</taxon>
        <taxon>Poales</taxon>
        <taxon>Poaceae</taxon>
        <taxon>PACMAD clade</taxon>
        <taxon>Panicoideae</taxon>
        <taxon>Andropogonodae</taxon>
        <taxon>Andropogoneae</taxon>
        <taxon>Tripsacinae</taxon>
        <taxon>Zea</taxon>
    </lineage>
</organism>
<dbReference type="PANTHER" id="PTHR34145:SF28">
    <property type="entry name" value="F-BOX DOMAIN-CONTAINING PROTEIN"/>
    <property type="match status" value="1"/>
</dbReference>
<name>A0A804UCB5_MAIZE</name>
<dbReference type="EnsemblPlants" id="Zm00001eb295990_T001">
    <property type="protein sequence ID" value="Zm00001eb295990_P001"/>
    <property type="gene ID" value="Zm00001eb295990"/>
</dbReference>
<dbReference type="InterPro" id="IPR053772">
    <property type="entry name" value="At1g61320/At1g61330-like"/>
</dbReference>
<dbReference type="Gramene" id="Zm00001eb295990_T001">
    <property type="protein sequence ID" value="Zm00001eb295990_P001"/>
    <property type="gene ID" value="Zm00001eb295990"/>
</dbReference>
<dbReference type="Proteomes" id="UP000007305">
    <property type="component" value="Chromosome 6"/>
</dbReference>
<dbReference type="InterPro" id="IPR001810">
    <property type="entry name" value="F-box_dom"/>
</dbReference>
<dbReference type="PROSITE" id="PS50181">
    <property type="entry name" value="FBOX"/>
    <property type="match status" value="1"/>
</dbReference>
<dbReference type="Gene3D" id="1.20.1280.50">
    <property type="match status" value="1"/>
</dbReference>
<dbReference type="Pfam" id="PF00646">
    <property type="entry name" value="F-box"/>
    <property type="match status" value="1"/>
</dbReference>
<sequence length="278" mass="31844">MEAKQAAAAVDRLSSLPAELQDEILVRLDLRDAVRTSALSRTWRDLWKSLSVLSLSFPVGTQPSVVDNSVIEAPNLRVLSFVSEYDYGCRFGELPCLEYADIDALFCPQHEHDYGFFLARFAHVQRLTIFCPAADVNMPYTLPFTFYNLKNLELCLNFGEMDSILFMFTLLRSCRNLQGIEIESQDIDQSFEADWEFLNALWTHDMCSDLQTVHMMCISWLPNEISFMKLMLSKATVLRTLDVDRHPADFDDPIIDMLTCKRASAQARVLFGGLEQQW</sequence>
<dbReference type="PANTHER" id="PTHR34145">
    <property type="entry name" value="OS02G0105600 PROTEIN"/>
    <property type="match status" value="1"/>
</dbReference>
<evidence type="ECO:0000313" key="2">
    <source>
        <dbReference type="EnsemblPlants" id="Zm00001eb295990_P001"/>
    </source>
</evidence>
<feature type="domain" description="F-box" evidence="1">
    <location>
        <begin position="10"/>
        <end position="46"/>
    </location>
</feature>
<evidence type="ECO:0000259" key="1">
    <source>
        <dbReference type="PROSITE" id="PS50181"/>
    </source>
</evidence>
<protein>
    <recommendedName>
        <fullName evidence="1">F-box domain-containing protein</fullName>
    </recommendedName>
</protein>
<gene>
    <name evidence="2" type="primary">LOC103630737</name>
</gene>
<evidence type="ECO:0000313" key="3">
    <source>
        <dbReference type="Proteomes" id="UP000007305"/>
    </source>
</evidence>
<dbReference type="SUPFAM" id="SSF81383">
    <property type="entry name" value="F-box domain"/>
    <property type="match status" value="1"/>
</dbReference>
<dbReference type="SUPFAM" id="SSF52047">
    <property type="entry name" value="RNI-like"/>
    <property type="match status" value="1"/>
</dbReference>
<keyword evidence="3" id="KW-1185">Reference proteome</keyword>
<dbReference type="SMART" id="SM00256">
    <property type="entry name" value="FBOX"/>
    <property type="match status" value="1"/>
</dbReference>